<dbReference type="GO" id="GO:0005634">
    <property type="term" value="C:nucleus"/>
    <property type="evidence" value="ECO:0007669"/>
    <property type="project" value="UniProtKB-SubCell"/>
</dbReference>
<dbReference type="AlphaFoldDB" id="A0A2J7R827"/>
<evidence type="ECO:0000256" key="3">
    <source>
        <dbReference type="SAM" id="Coils"/>
    </source>
</evidence>
<reference evidence="6 7" key="1">
    <citation type="submission" date="2017-12" db="EMBL/GenBank/DDBJ databases">
        <title>Hemimetabolous genomes reveal molecular basis of termite eusociality.</title>
        <authorList>
            <person name="Harrison M.C."/>
            <person name="Jongepier E."/>
            <person name="Robertson H.M."/>
            <person name="Arning N."/>
            <person name="Bitard-Feildel T."/>
            <person name="Chao H."/>
            <person name="Childers C.P."/>
            <person name="Dinh H."/>
            <person name="Doddapaneni H."/>
            <person name="Dugan S."/>
            <person name="Gowin J."/>
            <person name="Greiner C."/>
            <person name="Han Y."/>
            <person name="Hu H."/>
            <person name="Hughes D.S.T."/>
            <person name="Huylmans A.-K."/>
            <person name="Kemena C."/>
            <person name="Kremer L.P.M."/>
            <person name="Lee S.L."/>
            <person name="Lopez-Ezquerra A."/>
            <person name="Mallet L."/>
            <person name="Monroy-Kuhn J.M."/>
            <person name="Moser A."/>
            <person name="Murali S.C."/>
            <person name="Muzny D.M."/>
            <person name="Otani S."/>
            <person name="Piulachs M.-D."/>
            <person name="Poelchau M."/>
            <person name="Qu J."/>
            <person name="Schaub F."/>
            <person name="Wada-Katsumata A."/>
            <person name="Worley K.C."/>
            <person name="Xie Q."/>
            <person name="Ylla G."/>
            <person name="Poulsen M."/>
            <person name="Gibbs R.A."/>
            <person name="Schal C."/>
            <person name="Richards S."/>
            <person name="Belles X."/>
            <person name="Korb J."/>
            <person name="Bornberg-Bauer E."/>
        </authorList>
    </citation>
    <scope>NUCLEOTIDE SEQUENCE [LARGE SCALE GENOMIC DNA]</scope>
    <source>
        <tissue evidence="6">Whole body</tissue>
    </source>
</reference>
<dbReference type="OrthoDB" id="75807at2759"/>
<keyword evidence="7" id="KW-1185">Reference proteome</keyword>
<feature type="compositionally biased region" description="Low complexity" evidence="4">
    <location>
        <begin position="268"/>
        <end position="278"/>
    </location>
</feature>
<dbReference type="PANTHER" id="PTHR13495">
    <property type="entry name" value="NEFA-INTERACTING NUCLEAR PROTEIN NIP30"/>
    <property type="match status" value="1"/>
</dbReference>
<dbReference type="EMBL" id="NEVH01006723">
    <property type="protein sequence ID" value="PNF36982.1"/>
    <property type="molecule type" value="Genomic_DNA"/>
</dbReference>
<evidence type="ECO:0000259" key="5">
    <source>
        <dbReference type="Pfam" id="PF10187"/>
    </source>
</evidence>
<protein>
    <submittedName>
        <fullName evidence="6">Protein FAM192A</fullName>
    </submittedName>
</protein>
<feature type="domain" description="FAM192A/Fyv6 N-terminal" evidence="5">
    <location>
        <begin position="5"/>
        <end position="106"/>
    </location>
</feature>
<dbReference type="InterPro" id="IPR039845">
    <property type="entry name" value="FAM192A"/>
</dbReference>
<comment type="subcellular location">
    <subcellularLocation>
        <location evidence="1">Nucleus</location>
    </subcellularLocation>
</comment>
<evidence type="ECO:0000256" key="2">
    <source>
        <dbReference type="ARBA" id="ARBA00023242"/>
    </source>
</evidence>
<dbReference type="STRING" id="105785.A0A2J7R827"/>
<dbReference type="Pfam" id="PF10187">
    <property type="entry name" value="FAM192A_Fyv6_N"/>
    <property type="match status" value="1"/>
</dbReference>
<dbReference type="FunCoup" id="A0A2J7R827">
    <property type="interactions" value="1798"/>
</dbReference>
<name>A0A2J7R827_9NEOP</name>
<organism evidence="6 7">
    <name type="scientific">Cryptotermes secundus</name>
    <dbReference type="NCBI Taxonomy" id="105785"/>
    <lineage>
        <taxon>Eukaryota</taxon>
        <taxon>Metazoa</taxon>
        <taxon>Ecdysozoa</taxon>
        <taxon>Arthropoda</taxon>
        <taxon>Hexapoda</taxon>
        <taxon>Insecta</taxon>
        <taxon>Pterygota</taxon>
        <taxon>Neoptera</taxon>
        <taxon>Polyneoptera</taxon>
        <taxon>Dictyoptera</taxon>
        <taxon>Blattodea</taxon>
        <taxon>Blattoidea</taxon>
        <taxon>Termitoidae</taxon>
        <taxon>Kalotermitidae</taxon>
        <taxon>Cryptotermitinae</taxon>
        <taxon>Cryptotermes</taxon>
    </lineage>
</organism>
<evidence type="ECO:0000313" key="7">
    <source>
        <dbReference type="Proteomes" id="UP000235965"/>
    </source>
</evidence>
<feature type="region of interest" description="Disordered" evidence="4">
    <location>
        <begin position="116"/>
        <end position="278"/>
    </location>
</feature>
<accession>A0A2J7R827</accession>
<feature type="compositionally biased region" description="Low complexity" evidence="4">
    <location>
        <begin position="131"/>
        <end position="142"/>
    </location>
</feature>
<feature type="coiled-coil region" evidence="3">
    <location>
        <begin position="45"/>
        <end position="115"/>
    </location>
</feature>
<feature type="region of interest" description="Disordered" evidence="4">
    <location>
        <begin position="1"/>
        <end position="40"/>
    </location>
</feature>
<feature type="compositionally biased region" description="Basic and acidic residues" evidence="4">
    <location>
        <begin position="12"/>
        <end position="30"/>
    </location>
</feature>
<feature type="compositionally biased region" description="Acidic residues" evidence="4">
    <location>
        <begin position="239"/>
        <end position="249"/>
    </location>
</feature>
<keyword evidence="2" id="KW-0539">Nucleus</keyword>
<keyword evidence="3" id="KW-0175">Coiled coil</keyword>
<dbReference type="InParanoid" id="A0A2J7R827"/>
<evidence type="ECO:0000256" key="4">
    <source>
        <dbReference type="SAM" id="MobiDB-lite"/>
    </source>
</evidence>
<evidence type="ECO:0000256" key="1">
    <source>
        <dbReference type="ARBA" id="ARBA00004123"/>
    </source>
</evidence>
<dbReference type="PANTHER" id="PTHR13495:SF0">
    <property type="entry name" value="PSME3-INTERACTING PROTEIN"/>
    <property type="match status" value="1"/>
</dbReference>
<comment type="caution">
    <text evidence="6">The sequence shown here is derived from an EMBL/GenBank/DDBJ whole genome shotgun (WGS) entry which is preliminary data.</text>
</comment>
<gene>
    <name evidence="6" type="ORF">B7P43_G08099</name>
</gene>
<feature type="compositionally biased region" description="Basic and acidic residues" evidence="4">
    <location>
        <begin position="163"/>
        <end position="177"/>
    </location>
</feature>
<dbReference type="InterPro" id="IPR019331">
    <property type="entry name" value="FAM192A/Fyv6_N"/>
</dbReference>
<dbReference type="Proteomes" id="UP000235965">
    <property type="component" value="Unassembled WGS sequence"/>
</dbReference>
<proteinExistence type="predicted"/>
<evidence type="ECO:0000313" key="6">
    <source>
        <dbReference type="EMBL" id="PNF36982.1"/>
    </source>
</evidence>
<sequence>MSSGFISETELAEQRRIRQEEWEKVRKPGQPEECPEGEYDHRSLFERLEEQKRKRELEYEEAHKLKNMIKGLDDDEVEFLDLVDRSKLEEERRKCAEEAREMKDFRDAVATLQERSLEERIHTEIRSRPPTQSGTTSGRSSQVRLLAGAVVRKRPAECSAQVPDKKPCTDNKDRAAVSEDADSSESPVTAAQVLDTKSGEDVLKKRKYPDEEVQNGDSTSVGLQCIGILPGLGVYPDSSDSEQSSDTDQELAFPSGYDLLGRKITPQTKSKATTSSSK</sequence>
<feature type="compositionally biased region" description="Basic and acidic residues" evidence="4">
    <location>
        <begin position="116"/>
        <end position="127"/>
    </location>
</feature>